<feature type="transmembrane region" description="Helical" evidence="1">
    <location>
        <begin position="193"/>
        <end position="218"/>
    </location>
</feature>
<reference evidence="2 3" key="1">
    <citation type="submission" date="2011-11" db="EMBL/GenBank/DDBJ databases">
        <title>Whole genome shotgun sequence of Gordonia araii NBRC 100433.</title>
        <authorList>
            <person name="Yoshida Y."/>
            <person name="Hosoyama A."/>
            <person name="Tsuchikane K."/>
            <person name="Katsumata H."/>
            <person name="Yamazaki S."/>
            <person name="Fujita N."/>
        </authorList>
    </citation>
    <scope>NUCLEOTIDE SEQUENCE [LARGE SCALE GENOMIC DNA]</scope>
    <source>
        <strain evidence="2 3">NBRC 100433</strain>
    </source>
</reference>
<name>G7H0X0_9ACTN</name>
<accession>G7H0X0</accession>
<evidence type="ECO:0000313" key="3">
    <source>
        <dbReference type="Proteomes" id="UP000035088"/>
    </source>
</evidence>
<feature type="transmembrane region" description="Helical" evidence="1">
    <location>
        <begin position="224"/>
        <end position="246"/>
    </location>
</feature>
<evidence type="ECO:0008006" key="4">
    <source>
        <dbReference type="Google" id="ProtNLM"/>
    </source>
</evidence>
<keyword evidence="3" id="KW-1185">Reference proteome</keyword>
<comment type="caution">
    <text evidence="2">The sequence shown here is derived from an EMBL/GenBank/DDBJ whole genome shotgun (WGS) entry which is preliminary data.</text>
</comment>
<feature type="transmembrane region" description="Helical" evidence="1">
    <location>
        <begin position="117"/>
        <end position="138"/>
    </location>
</feature>
<organism evidence="2 3">
    <name type="scientific">Gordonia araii NBRC 100433</name>
    <dbReference type="NCBI Taxonomy" id="1073574"/>
    <lineage>
        <taxon>Bacteria</taxon>
        <taxon>Bacillati</taxon>
        <taxon>Actinomycetota</taxon>
        <taxon>Actinomycetes</taxon>
        <taxon>Mycobacteriales</taxon>
        <taxon>Gordoniaceae</taxon>
        <taxon>Gordonia</taxon>
    </lineage>
</organism>
<evidence type="ECO:0000313" key="2">
    <source>
        <dbReference type="EMBL" id="GAB09495.1"/>
    </source>
</evidence>
<dbReference type="Proteomes" id="UP000035088">
    <property type="component" value="Unassembled WGS sequence"/>
</dbReference>
<dbReference type="EMBL" id="BAEE01000042">
    <property type="protein sequence ID" value="GAB09495.1"/>
    <property type="molecule type" value="Genomic_DNA"/>
</dbReference>
<evidence type="ECO:0000256" key="1">
    <source>
        <dbReference type="SAM" id="Phobius"/>
    </source>
</evidence>
<keyword evidence="1" id="KW-1133">Transmembrane helix</keyword>
<dbReference type="AlphaFoldDB" id="G7H0X0"/>
<feature type="transmembrane region" description="Helical" evidence="1">
    <location>
        <begin position="70"/>
        <end position="90"/>
    </location>
</feature>
<feature type="transmembrane region" description="Helical" evidence="1">
    <location>
        <begin position="31"/>
        <end position="50"/>
    </location>
</feature>
<sequence length="350" mass="33505">MNLFGDREKNDVVYEWVAPPAVGMRRIGARVGGLAAVGLAAALVFPAASAEAAPNAPMATISQAPPALSAQQLATAQVGFVPLVAPIAVAQRTSKKNYPTSMDRVNDVANAEAQRSAAIGAAAGAAVGAGVAGALGWLPGAVVGGFVTGLGTGVVGGITGAVIGTAVGAAIGCVVGLPYILVGCIVGAPIGAALGGVIGGSAGAFIGGVLGGVGGGVISGIPTALLAAPIGALIGGAIGAPLGLWFGQTWGRGEGMDRVGGAKVDKAKAKAANATNPVNVVGTVIDGIGKVFPASGGAKTPAAVTKADVASAPAGLPSAVEVIDAVGKAASVFPRDAERTLQTLLKPAKR</sequence>
<proteinExistence type="predicted"/>
<gene>
    <name evidence="2" type="ORF">GOARA_042_00020</name>
</gene>
<protein>
    <recommendedName>
        <fullName evidence="4">Glycine zipper domain-containing protein</fullName>
    </recommendedName>
</protein>
<keyword evidence="1" id="KW-0472">Membrane</keyword>
<keyword evidence="1" id="KW-0812">Transmembrane</keyword>